<proteinExistence type="inferred from homology"/>
<evidence type="ECO:0000259" key="3">
    <source>
        <dbReference type="Pfam" id="PF03065"/>
    </source>
</evidence>
<dbReference type="GO" id="GO:0016787">
    <property type="term" value="F:hydrolase activity"/>
    <property type="evidence" value="ECO:0007669"/>
    <property type="project" value="UniProtKB-KW"/>
</dbReference>
<dbReference type="AlphaFoldDB" id="A0A1H6FFN0"/>
<dbReference type="RefSeq" id="WP_103922379.1">
    <property type="nucleotide sequence ID" value="NZ_FMSV02000556.1"/>
</dbReference>
<sequence>MSHSPQLAEQINGLPNICGEEQYLSTLIAEHRCKPVSLTNSPIAFERIKSACAIALHMHQPLIPAGGDELQTAEIIGNLQDMMAHQNIGDNHNAPVFQDCYQRMGRFIPELMAEGKQPRVMLEYSGTLLFGLRQMGADAVIEHLQTITCDPQYQDAVEWLGCPWGHAVAPSTPVQDYRLHVRAWQHHFAAIFGAEALARVRGFSPSEMALPNHPDVAYEFVKTLNDAGYQWVLLQEHTIEDPATGNGIRNPHLPHRLVCTNSNGETVEIIAIIKTQGSDSKLVAQMQPWYEAQSLDRQTLAGHAVPPLVTQIADGENGGVMMNEFPPKYQDVVREASGSQVPLMNVSEYLDHLFALGIQMSDLPVVQPVLQKHIWERFDAGSGAEKLEQSIKKLKQEDDRFHMDGGSWTNNISWVAGYENVLGPMEQSSVLFSKKVLSQQPDTRSHAYRNALYHLMASQTSCYRYWGQGLWTDYGREICRRSSEIILHDF</sequence>
<keyword evidence="4" id="KW-0378">Hydrolase</keyword>
<dbReference type="EMBL" id="FMSV02000556">
    <property type="protein sequence ID" value="SEH08872.1"/>
    <property type="molecule type" value="Genomic_DNA"/>
</dbReference>
<keyword evidence="5" id="KW-1185">Reference proteome</keyword>
<organism evidence="4 5">
    <name type="scientific">Candidatus Venteria ishoeyi</name>
    <dbReference type="NCBI Taxonomy" id="1899563"/>
    <lineage>
        <taxon>Bacteria</taxon>
        <taxon>Pseudomonadati</taxon>
        <taxon>Pseudomonadota</taxon>
        <taxon>Gammaproteobacteria</taxon>
        <taxon>Thiotrichales</taxon>
        <taxon>Thiotrichaceae</taxon>
        <taxon>Venteria</taxon>
    </lineage>
</organism>
<feature type="domain" description="Glycoside hydrolase family 57 N-terminal" evidence="3">
    <location>
        <begin position="53"/>
        <end position="236"/>
    </location>
</feature>
<dbReference type="InterPro" id="IPR052046">
    <property type="entry name" value="GH57_Enzymes"/>
</dbReference>
<dbReference type="Proteomes" id="UP000236724">
    <property type="component" value="Unassembled WGS sequence"/>
</dbReference>
<dbReference type="OrthoDB" id="5751423at2"/>
<dbReference type="Pfam" id="PF03065">
    <property type="entry name" value="Glyco_hydro_57"/>
    <property type="match status" value="1"/>
</dbReference>
<reference evidence="4 5" key="1">
    <citation type="submission" date="2016-10" db="EMBL/GenBank/DDBJ databases">
        <authorList>
            <person name="de Groot N.N."/>
        </authorList>
    </citation>
    <scope>NUCLEOTIDE SEQUENCE [LARGE SCALE GENOMIC DNA]</scope>
    <source>
        <strain evidence="4">MBHS1</strain>
    </source>
</reference>
<dbReference type="PANTHER" id="PTHR36306">
    <property type="entry name" value="ALPHA-AMYLASE-RELATED-RELATED"/>
    <property type="match status" value="1"/>
</dbReference>
<accession>A0A1H6FFN0</accession>
<evidence type="ECO:0000256" key="1">
    <source>
        <dbReference type="ARBA" id="ARBA00006821"/>
    </source>
</evidence>
<dbReference type="Gene3D" id="3.20.110.20">
    <property type="match status" value="1"/>
</dbReference>
<keyword evidence="2" id="KW-0119">Carbohydrate metabolism</keyword>
<dbReference type="GO" id="GO:0005975">
    <property type="term" value="P:carbohydrate metabolic process"/>
    <property type="evidence" value="ECO:0007669"/>
    <property type="project" value="InterPro"/>
</dbReference>
<evidence type="ECO:0000313" key="5">
    <source>
        <dbReference type="Proteomes" id="UP000236724"/>
    </source>
</evidence>
<dbReference type="InterPro" id="IPR004300">
    <property type="entry name" value="Glyco_hydro_57_N"/>
</dbReference>
<evidence type="ECO:0000256" key="2">
    <source>
        <dbReference type="ARBA" id="ARBA00023277"/>
    </source>
</evidence>
<evidence type="ECO:0000313" key="4">
    <source>
        <dbReference type="EMBL" id="SEH08872.1"/>
    </source>
</evidence>
<dbReference type="CDD" id="cd10798">
    <property type="entry name" value="GH57N_like_1"/>
    <property type="match status" value="1"/>
</dbReference>
<comment type="similarity">
    <text evidence="1">Belongs to the glycosyl hydrolase 57 family.</text>
</comment>
<protein>
    <submittedName>
        <fullName evidence="4">Glycosyl hydrolase family 57</fullName>
    </submittedName>
</protein>
<dbReference type="InterPro" id="IPR011330">
    <property type="entry name" value="Glyco_hydro/deAcase_b/a-brl"/>
</dbReference>
<dbReference type="PANTHER" id="PTHR36306:SF5">
    <property type="entry name" value="SLR1535 PROTEIN"/>
    <property type="match status" value="1"/>
</dbReference>
<dbReference type="SUPFAM" id="SSF88713">
    <property type="entry name" value="Glycoside hydrolase/deacetylase"/>
    <property type="match status" value="1"/>
</dbReference>
<gene>
    <name evidence="4" type="ORF">MBHS_04765</name>
</gene>
<name>A0A1H6FFN0_9GAMM</name>